<dbReference type="Pfam" id="PF04630">
    <property type="entry name" value="Phage_TTP_1"/>
    <property type="match status" value="1"/>
</dbReference>
<sequence>MARIGLKDIHIAVMTSESKYDTPVSLAPALLANITPNVSSTTMYGNNRAIHSMMSMGDIDVEIGVSDLNSEQYALLLGKTINEDGVIEDTSKDSSPYVALGFCADKAEGGNRYVWLYKGRFMLPSESHNTKGESIEYQTETITAKFVTRADGKWRARVDSDDENVNPSVIDSWFEQVYEPTSAE</sequence>
<reference evidence="1 2" key="1">
    <citation type="journal article" date="2013" name="Genome Announc.">
        <title>Genome Sequence of the Extreme Obligate Alkaliphile Bacillus marmarensis Strain DSM 21297.</title>
        <authorList>
            <person name="Wernick D.G."/>
            <person name="Choi K.Y."/>
            <person name="Tat C.A."/>
            <person name="Lafontaine Rivera J.G."/>
            <person name="Liao J.C."/>
        </authorList>
    </citation>
    <scope>NUCLEOTIDE SEQUENCE [LARGE SCALE GENOMIC DNA]</scope>
    <source>
        <strain evidence="1 2">DSM 21297</strain>
    </source>
</reference>
<protein>
    <recommendedName>
        <fullName evidence="3">Phage major tail protein, phi13 family</fullName>
    </recommendedName>
</protein>
<evidence type="ECO:0000313" key="1">
    <source>
        <dbReference type="EMBL" id="ERN54323.1"/>
    </source>
</evidence>
<comment type="caution">
    <text evidence="1">The sequence shown here is derived from an EMBL/GenBank/DDBJ whole genome shotgun (WGS) entry which is preliminary data.</text>
</comment>
<dbReference type="PATRIC" id="fig|1188261.3.peg.962"/>
<name>U6SRV3_9BACI</name>
<dbReference type="Proteomes" id="UP000017170">
    <property type="component" value="Unassembled WGS sequence"/>
</dbReference>
<accession>U6SRV3</accession>
<organism evidence="1 2">
    <name type="scientific">Alkalihalophilus marmarensis DSM 21297</name>
    <dbReference type="NCBI Taxonomy" id="1188261"/>
    <lineage>
        <taxon>Bacteria</taxon>
        <taxon>Bacillati</taxon>
        <taxon>Bacillota</taxon>
        <taxon>Bacilli</taxon>
        <taxon>Bacillales</taxon>
        <taxon>Bacillaceae</taxon>
        <taxon>Alkalihalophilus</taxon>
    </lineage>
</organism>
<dbReference type="EMBL" id="ATAE01000008">
    <property type="protein sequence ID" value="ERN54323.1"/>
    <property type="molecule type" value="Genomic_DNA"/>
</dbReference>
<dbReference type="RefSeq" id="WP_022627293.1">
    <property type="nucleotide sequence ID" value="NZ_ATAE01000008.1"/>
</dbReference>
<dbReference type="InterPro" id="IPR006490">
    <property type="entry name" value="Maj_tail_phi13"/>
</dbReference>
<dbReference type="NCBIfam" id="TIGR01603">
    <property type="entry name" value="maj_tail_phi13"/>
    <property type="match status" value="1"/>
</dbReference>
<proteinExistence type="predicted"/>
<evidence type="ECO:0000313" key="2">
    <source>
        <dbReference type="Proteomes" id="UP000017170"/>
    </source>
</evidence>
<evidence type="ECO:0008006" key="3">
    <source>
        <dbReference type="Google" id="ProtNLM"/>
    </source>
</evidence>
<keyword evidence="2" id="KW-1185">Reference proteome</keyword>
<gene>
    <name evidence="1" type="ORF">A33I_07855</name>
</gene>
<dbReference type="AlphaFoldDB" id="U6SRV3"/>
<dbReference type="InterPro" id="IPR006724">
    <property type="entry name" value="Phage_TTP"/>
</dbReference>